<comment type="caution">
    <text evidence="1">The sequence shown here is derived from an EMBL/GenBank/DDBJ whole genome shotgun (WGS) entry which is preliminary data.</text>
</comment>
<evidence type="ECO:0000313" key="1">
    <source>
        <dbReference type="EMBL" id="KAL0434283.1"/>
    </source>
</evidence>
<evidence type="ECO:0008006" key="2">
    <source>
        <dbReference type="Google" id="ProtNLM"/>
    </source>
</evidence>
<dbReference type="AlphaFoldDB" id="A0AAW2VYU4"/>
<sequence>LIEESCFCILSQQTVEKNLWWNKKLLSQAGKEVLIKAVLQAIPIYAMGVFRLPDSFLRDLHLMISDFWWHNQDNRKIHWLSWKKLCTSKRDGEIGFWDLVLLNKAMLRKQLWRILSNPTSLVCRVLKARYFPRGPYWRQKWVGNLHSLGAAFCQPTTSYLPNLDGL</sequence>
<dbReference type="PANTHER" id="PTHR33116:SF86">
    <property type="entry name" value="REVERSE TRANSCRIPTASE DOMAIN-CONTAINING PROTEIN"/>
    <property type="match status" value="1"/>
</dbReference>
<protein>
    <recommendedName>
        <fullName evidence="2">Reverse transcriptase</fullName>
    </recommendedName>
</protein>
<accession>A0AAW2VYU4</accession>
<name>A0AAW2VYU4_9LAMI</name>
<reference evidence="1" key="2">
    <citation type="journal article" date="2024" name="Plant">
        <title>Genomic evolution and insights into agronomic trait innovations of Sesamum species.</title>
        <authorList>
            <person name="Miao H."/>
            <person name="Wang L."/>
            <person name="Qu L."/>
            <person name="Liu H."/>
            <person name="Sun Y."/>
            <person name="Le M."/>
            <person name="Wang Q."/>
            <person name="Wei S."/>
            <person name="Zheng Y."/>
            <person name="Lin W."/>
            <person name="Duan Y."/>
            <person name="Cao H."/>
            <person name="Xiong S."/>
            <person name="Wang X."/>
            <person name="Wei L."/>
            <person name="Li C."/>
            <person name="Ma Q."/>
            <person name="Ju M."/>
            <person name="Zhao R."/>
            <person name="Li G."/>
            <person name="Mu C."/>
            <person name="Tian Q."/>
            <person name="Mei H."/>
            <person name="Zhang T."/>
            <person name="Gao T."/>
            <person name="Zhang H."/>
        </authorList>
    </citation>
    <scope>NUCLEOTIDE SEQUENCE</scope>
    <source>
        <strain evidence="1">KEN1</strain>
    </source>
</reference>
<dbReference type="EMBL" id="JACGWN010000009">
    <property type="protein sequence ID" value="KAL0434283.1"/>
    <property type="molecule type" value="Genomic_DNA"/>
</dbReference>
<dbReference type="PANTHER" id="PTHR33116">
    <property type="entry name" value="REVERSE TRANSCRIPTASE ZINC-BINDING DOMAIN-CONTAINING PROTEIN-RELATED-RELATED"/>
    <property type="match status" value="1"/>
</dbReference>
<reference evidence="1" key="1">
    <citation type="submission" date="2020-06" db="EMBL/GenBank/DDBJ databases">
        <authorList>
            <person name="Li T."/>
            <person name="Hu X."/>
            <person name="Zhang T."/>
            <person name="Song X."/>
            <person name="Zhang H."/>
            <person name="Dai N."/>
            <person name="Sheng W."/>
            <person name="Hou X."/>
            <person name="Wei L."/>
        </authorList>
    </citation>
    <scope>NUCLEOTIDE SEQUENCE</scope>
    <source>
        <strain evidence="1">KEN1</strain>
        <tissue evidence="1">Leaf</tissue>
    </source>
</reference>
<feature type="non-terminal residue" evidence="1">
    <location>
        <position position="1"/>
    </location>
</feature>
<gene>
    <name evidence="1" type="ORF">Slati_2762600</name>
</gene>
<organism evidence="1">
    <name type="scientific">Sesamum latifolium</name>
    <dbReference type="NCBI Taxonomy" id="2727402"/>
    <lineage>
        <taxon>Eukaryota</taxon>
        <taxon>Viridiplantae</taxon>
        <taxon>Streptophyta</taxon>
        <taxon>Embryophyta</taxon>
        <taxon>Tracheophyta</taxon>
        <taxon>Spermatophyta</taxon>
        <taxon>Magnoliopsida</taxon>
        <taxon>eudicotyledons</taxon>
        <taxon>Gunneridae</taxon>
        <taxon>Pentapetalae</taxon>
        <taxon>asterids</taxon>
        <taxon>lamiids</taxon>
        <taxon>Lamiales</taxon>
        <taxon>Pedaliaceae</taxon>
        <taxon>Sesamum</taxon>
    </lineage>
</organism>
<proteinExistence type="predicted"/>